<keyword evidence="3 7" id="KW-0813">Transport</keyword>
<evidence type="ECO:0000313" key="11">
    <source>
        <dbReference type="EMBL" id="KND91006.1"/>
    </source>
</evidence>
<keyword evidence="12" id="KW-1185">Reference proteome</keyword>
<dbReference type="STRING" id="1163406.A0A0L0NAD6"/>
<organism evidence="11 12">
    <name type="scientific">Tolypocladium ophioglossoides (strain CBS 100239)</name>
    <name type="common">Snaketongue truffleclub</name>
    <name type="synonym">Elaphocordyceps ophioglossoides</name>
    <dbReference type="NCBI Taxonomy" id="1163406"/>
    <lineage>
        <taxon>Eukaryota</taxon>
        <taxon>Fungi</taxon>
        <taxon>Dikarya</taxon>
        <taxon>Ascomycota</taxon>
        <taxon>Pezizomycotina</taxon>
        <taxon>Sordariomycetes</taxon>
        <taxon>Hypocreomycetidae</taxon>
        <taxon>Hypocreales</taxon>
        <taxon>Ophiocordycipitaceae</taxon>
        <taxon>Tolypocladium</taxon>
    </lineage>
</organism>
<keyword evidence="6 9" id="KW-0472">Membrane</keyword>
<dbReference type="Proteomes" id="UP000036947">
    <property type="component" value="Unassembled WGS sequence"/>
</dbReference>
<dbReference type="Pfam" id="PF00083">
    <property type="entry name" value="Sugar_tr"/>
    <property type="match status" value="1"/>
</dbReference>
<feature type="transmembrane region" description="Helical" evidence="9">
    <location>
        <begin position="303"/>
        <end position="324"/>
    </location>
</feature>
<dbReference type="InterPro" id="IPR036259">
    <property type="entry name" value="MFS_trans_sf"/>
</dbReference>
<dbReference type="PANTHER" id="PTHR48022:SF51">
    <property type="entry name" value="ALPHA-GLUCOSIDE TRANSPORTER, PUTATIVE (AFU_ORTHOLOGUE AFUA_6G11920)-RELATED"/>
    <property type="match status" value="1"/>
</dbReference>
<feature type="domain" description="Major facilitator superfamily (MFS) profile" evidence="10">
    <location>
        <begin position="45"/>
        <end position="485"/>
    </location>
</feature>
<feature type="transmembrane region" description="Helical" evidence="9">
    <location>
        <begin position="428"/>
        <end position="450"/>
    </location>
</feature>
<dbReference type="GO" id="GO:0016020">
    <property type="term" value="C:membrane"/>
    <property type="evidence" value="ECO:0007669"/>
    <property type="project" value="UniProtKB-SubCell"/>
</dbReference>
<dbReference type="Gene3D" id="1.20.1250.20">
    <property type="entry name" value="MFS general substrate transporter like domains"/>
    <property type="match status" value="1"/>
</dbReference>
<dbReference type="InterPro" id="IPR020846">
    <property type="entry name" value="MFS_dom"/>
</dbReference>
<dbReference type="PROSITE" id="PS50850">
    <property type="entry name" value="MFS"/>
    <property type="match status" value="1"/>
</dbReference>
<comment type="subcellular location">
    <subcellularLocation>
        <location evidence="1">Membrane</location>
        <topology evidence="1">Multi-pass membrane protein</topology>
    </subcellularLocation>
</comment>
<dbReference type="AlphaFoldDB" id="A0A0L0NAD6"/>
<dbReference type="SUPFAM" id="SSF103473">
    <property type="entry name" value="MFS general substrate transporter"/>
    <property type="match status" value="1"/>
</dbReference>
<dbReference type="InterPro" id="IPR003663">
    <property type="entry name" value="Sugar/inositol_transpt"/>
</dbReference>
<evidence type="ECO:0000256" key="6">
    <source>
        <dbReference type="ARBA" id="ARBA00023136"/>
    </source>
</evidence>
<feature type="transmembrane region" description="Helical" evidence="9">
    <location>
        <begin position="120"/>
        <end position="138"/>
    </location>
</feature>
<evidence type="ECO:0000256" key="4">
    <source>
        <dbReference type="ARBA" id="ARBA00022692"/>
    </source>
</evidence>
<sequence length="550" mass="59027">MEKRDAATVEAHPSGVEQTIRADHQLEHALTVRDVFRRHPALVFWSVYWSLAATGWGFDAQVNGGMLSVRAFRRDFGYMYGGEPVLPADWQAAFNTVSSVGQFFGGFACSWLADRVGRRAAMLAGVAIVTGGVLGEVFSTANGAFVVSKLILGCGLGFYLTLAPLAASECAPVAFRGVATAGVQFGIGAGQLLSNAVIKAFGEWDSRWAYRAPFAIQLVFPALLLAGLPFAPETPWYLARVGRREEAKRSLRRLYGAAIDVDGKLVALEATIADEEAVRSTQRSLLQCFRGTDRVRTAISTGVFACQHLVGIIFVLGYSTYFFQLAGLPTGKSFDLGVGVTACGLAGFVSSWFFINSLGRRNIFLFGMGLVTAILLLIGVLDVVPTSGAKWVQAGLTVVYAFVYTASLGAMAFAILGEASSTSLRAPTVALATATQAIAGTVFNFVIPYMVNPDQGNLKGKVGFIFGGLALVASAWGFFYVPELKGRTFDEIDRMFQARVPPRKMGSHQLEEDYTYASTAQPAAPRRRHSRLALAGRGLKPNTGDNLTLS</sequence>
<evidence type="ECO:0000256" key="8">
    <source>
        <dbReference type="SAM" id="MobiDB-lite"/>
    </source>
</evidence>
<proteinExistence type="inferred from homology"/>
<dbReference type="NCBIfam" id="TIGR00879">
    <property type="entry name" value="SP"/>
    <property type="match status" value="1"/>
</dbReference>
<reference evidence="11 12" key="1">
    <citation type="journal article" date="2015" name="BMC Genomics">
        <title>The genome of the truffle-parasite Tolypocladium ophioglossoides and the evolution of antifungal peptaibiotics.</title>
        <authorList>
            <person name="Quandt C.A."/>
            <person name="Bushley K.E."/>
            <person name="Spatafora J.W."/>
        </authorList>
    </citation>
    <scope>NUCLEOTIDE SEQUENCE [LARGE SCALE GENOMIC DNA]</scope>
    <source>
        <strain evidence="11 12">CBS 100239</strain>
    </source>
</reference>
<keyword evidence="5 9" id="KW-1133">Transmembrane helix</keyword>
<evidence type="ECO:0000256" key="2">
    <source>
        <dbReference type="ARBA" id="ARBA00010992"/>
    </source>
</evidence>
<evidence type="ECO:0000256" key="7">
    <source>
        <dbReference type="RuleBase" id="RU003346"/>
    </source>
</evidence>
<evidence type="ECO:0000256" key="3">
    <source>
        <dbReference type="ARBA" id="ARBA00022448"/>
    </source>
</evidence>
<evidence type="ECO:0000256" key="1">
    <source>
        <dbReference type="ARBA" id="ARBA00004141"/>
    </source>
</evidence>
<evidence type="ECO:0000256" key="5">
    <source>
        <dbReference type="ARBA" id="ARBA00022989"/>
    </source>
</evidence>
<feature type="region of interest" description="Disordered" evidence="8">
    <location>
        <begin position="517"/>
        <end position="550"/>
    </location>
</feature>
<dbReference type="EMBL" id="LFRF01000010">
    <property type="protein sequence ID" value="KND91006.1"/>
    <property type="molecule type" value="Genomic_DNA"/>
</dbReference>
<dbReference type="OrthoDB" id="6612291at2759"/>
<protein>
    <submittedName>
        <fullName evidence="11">General alpha-glucoside permease</fullName>
    </submittedName>
</protein>
<comment type="similarity">
    <text evidence="2 7">Belongs to the major facilitator superfamily. Sugar transporter (TC 2.A.1.1) family.</text>
</comment>
<dbReference type="InterPro" id="IPR050360">
    <property type="entry name" value="MFS_Sugar_Transporters"/>
</dbReference>
<feature type="transmembrane region" description="Helical" evidence="9">
    <location>
        <begin position="144"/>
        <end position="166"/>
    </location>
</feature>
<comment type="caution">
    <text evidence="11">The sequence shown here is derived from an EMBL/GenBank/DDBJ whole genome shotgun (WGS) entry which is preliminary data.</text>
</comment>
<feature type="transmembrane region" description="Helical" evidence="9">
    <location>
        <begin position="362"/>
        <end position="381"/>
    </location>
</feature>
<name>A0A0L0NAD6_TOLOC</name>
<dbReference type="PANTHER" id="PTHR48022">
    <property type="entry name" value="PLASTIDIC GLUCOSE TRANSPORTER 4"/>
    <property type="match status" value="1"/>
</dbReference>
<gene>
    <name evidence="11" type="ORF">TOPH_04279</name>
</gene>
<dbReference type="GO" id="GO:0005351">
    <property type="term" value="F:carbohydrate:proton symporter activity"/>
    <property type="evidence" value="ECO:0007669"/>
    <property type="project" value="TreeGrafter"/>
</dbReference>
<evidence type="ECO:0000313" key="12">
    <source>
        <dbReference type="Proteomes" id="UP000036947"/>
    </source>
</evidence>
<keyword evidence="4 9" id="KW-0812">Transmembrane</keyword>
<feature type="transmembrane region" description="Helical" evidence="9">
    <location>
        <begin position="41"/>
        <end position="58"/>
    </location>
</feature>
<dbReference type="InterPro" id="IPR005828">
    <property type="entry name" value="MFS_sugar_transport-like"/>
</dbReference>
<feature type="transmembrane region" description="Helical" evidence="9">
    <location>
        <begin position="393"/>
        <end position="416"/>
    </location>
</feature>
<evidence type="ECO:0000256" key="9">
    <source>
        <dbReference type="SAM" id="Phobius"/>
    </source>
</evidence>
<feature type="transmembrane region" description="Helical" evidence="9">
    <location>
        <begin position="336"/>
        <end position="355"/>
    </location>
</feature>
<feature type="transmembrane region" description="Helical" evidence="9">
    <location>
        <begin position="462"/>
        <end position="481"/>
    </location>
</feature>
<feature type="transmembrane region" description="Helical" evidence="9">
    <location>
        <begin position="214"/>
        <end position="239"/>
    </location>
</feature>
<accession>A0A0L0NAD6</accession>
<evidence type="ECO:0000259" key="10">
    <source>
        <dbReference type="PROSITE" id="PS50850"/>
    </source>
</evidence>
<dbReference type="FunFam" id="1.20.1250.20:FF:000078">
    <property type="entry name" value="MFS maltose transporter, putative"/>
    <property type="match status" value="1"/>
</dbReference>